<feature type="domain" description="G5" evidence="5">
    <location>
        <begin position="331"/>
        <end position="411"/>
    </location>
</feature>
<keyword evidence="2" id="KW-0732">Signal</keyword>
<organism evidence="6 7">
    <name type="scientific">Herbihabitans rhizosphaerae</name>
    <dbReference type="NCBI Taxonomy" id="1872711"/>
    <lineage>
        <taxon>Bacteria</taxon>
        <taxon>Bacillati</taxon>
        <taxon>Actinomycetota</taxon>
        <taxon>Actinomycetes</taxon>
        <taxon>Pseudonocardiales</taxon>
        <taxon>Pseudonocardiaceae</taxon>
        <taxon>Herbihabitans</taxon>
    </lineage>
</organism>
<feature type="transmembrane region" description="Helical" evidence="4">
    <location>
        <begin position="142"/>
        <end position="160"/>
    </location>
</feature>
<proteinExistence type="inferred from homology"/>
<dbReference type="InterPro" id="IPR023346">
    <property type="entry name" value="Lysozyme-like_dom_sf"/>
</dbReference>
<name>A0A4Q7KVY9_9PSEU</name>
<dbReference type="CDD" id="cd13925">
    <property type="entry name" value="RPF"/>
    <property type="match status" value="1"/>
</dbReference>
<evidence type="ECO:0000313" key="7">
    <source>
        <dbReference type="Proteomes" id="UP000294257"/>
    </source>
</evidence>
<dbReference type="AlphaFoldDB" id="A0A4Q7KVY9"/>
<dbReference type="Pfam" id="PF07501">
    <property type="entry name" value="G5"/>
    <property type="match status" value="1"/>
</dbReference>
<dbReference type="Proteomes" id="UP000294257">
    <property type="component" value="Unassembled WGS sequence"/>
</dbReference>
<reference evidence="6 7" key="1">
    <citation type="submission" date="2019-02" db="EMBL/GenBank/DDBJ databases">
        <title>Genomic Encyclopedia of Type Strains, Phase IV (KMG-IV): sequencing the most valuable type-strain genomes for metagenomic binning, comparative biology and taxonomic classification.</title>
        <authorList>
            <person name="Goeker M."/>
        </authorList>
    </citation>
    <scope>NUCLEOTIDE SEQUENCE [LARGE SCALE GENOMIC DNA]</scope>
    <source>
        <strain evidence="6 7">DSM 101727</strain>
    </source>
</reference>
<gene>
    <name evidence="6" type="ORF">EV193_103131</name>
</gene>
<dbReference type="GO" id="GO:0016787">
    <property type="term" value="F:hydrolase activity"/>
    <property type="evidence" value="ECO:0007669"/>
    <property type="project" value="UniProtKB-KW"/>
</dbReference>
<protein>
    <submittedName>
        <fullName evidence="6">Uncharacterized protein YabE (DUF348 family)</fullName>
    </submittedName>
</protein>
<comment type="caution">
    <text evidence="6">The sequence shown here is derived from an EMBL/GenBank/DDBJ whole genome shotgun (WGS) entry which is preliminary data.</text>
</comment>
<dbReference type="Gene3D" id="1.10.530.10">
    <property type="match status" value="1"/>
</dbReference>
<dbReference type="SMART" id="SM01208">
    <property type="entry name" value="G5"/>
    <property type="match status" value="1"/>
</dbReference>
<evidence type="ECO:0000256" key="1">
    <source>
        <dbReference type="ARBA" id="ARBA00010830"/>
    </source>
</evidence>
<keyword evidence="4" id="KW-0812">Transmembrane</keyword>
<accession>A0A4Q7KVY9</accession>
<evidence type="ECO:0000256" key="2">
    <source>
        <dbReference type="ARBA" id="ARBA00022729"/>
    </source>
</evidence>
<dbReference type="PROSITE" id="PS51109">
    <property type="entry name" value="G5"/>
    <property type="match status" value="1"/>
</dbReference>
<dbReference type="SUPFAM" id="SSF53955">
    <property type="entry name" value="Lysozyme-like"/>
    <property type="match status" value="1"/>
</dbReference>
<dbReference type="EMBL" id="SGWQ01000003">
    <property type="protein sequence ID" value="RZS40817.1"/>
    <property type="molecule type" value="Genomic_DNA"/>
</dbReference>
<dbReference type="Gene3D" id="2.20.230.10">
    <property type="entry name" value="Resuscitation-promoting factor rpfb"/>
    <property type="match status" value="1"/>
</dbReference>
<keyword evidence="3" id="KW-0378">Hydrolase</keyword>
<dbReference type="InterPro" id="IPR011098">
    <property type="entry name" value="G5_dom"/>
</dbReference>
<dbReference type="Pfam" id="PF06737">
    <property type="entry name" value="Transglycosylas"/>
    <property type="match status" value="1"/>
</dbReference>
<dbReference type="InterPro" id="IPR007137">
    <property type="entry name" value="DUF348"/>
</dbReference>
<keyword evidence="4" id="KW-0472">Membrane</keyword>
<evidence type="ECO:0000313" key="6">
    <source>
        <dbReference type="EMBL" id="RZS40817.1"/>
    </source>
</evidence>
<sequence length="502" mass="53420">MPDPATEHLTPIDWFAAPSAAPTAVATLDRPTEWLTEFPMQDPDGDYSDSLSVTPHDVRVALGPQADELMASADLDVDELIRLINAETTVLPVIPDYLPDDFTADRSLAPAVEPQVLPEEQKKRSGIGEVVRTWKRTALRGVIAAILVSLIGGGAAAIAMNKSVTVEVDGQTTEVSTYSDTVGEVLDKAGVKTGQHDSLSPSLSAGVGDGSRIVVQKGRMVKLSVDGVQREGWVRARTVSDALQQLGMTPAPGAWVSEAGDKAVPLEGMSIAVKTLKNVTLYDGGNAPRQLSTTSVNIQELLTELGLTVGAQDAINPGADSRLGDGAEVRISRTGVTVINRAEQIAPPVRFVDDPALDKGKEIVEHEGAAGEKMVTYRITVKDGKETKREQLHEKETKAPLPRVIKKGTKKPPQPAVTDGAVWDRLAKCEAGGNWSINTGNGYYGGLQFDSRTWKANGGTQYAALPHQASREQQIAIATKVRDQRGGYSAWPGCSSKLGLSG</sequence>
<comment type="similarity">
    <text evidence="1">Belongs to the transglycosylase family. Rpf subfamily.</text>
</comment>
<evidence type="ECO:0000256" key="3">
    <source>
        <dbReference type="ARBA" id="ARBA00022801"/>
    </source>
</evidence>
<evidence type="ECO:0000256" key="4">
    <source>
        <dbReference type="SAM" id="Phobius"/>
    </source>
</evidence>
<dbReference type="Pfam" id="PF03990">
    <property type="entry name" value="DUF348"/>
    <property type="match status" value="3"/>
</dbReference>
<dbReference type="RefSeq" id="WP_242613271.1">
    <property type="nucleotide sequence ID" value="NZ_SGWQ01000003.1"/>
</dbReference>
<keyword evidence="4" id="KW-1133">Transmembrane helix</keyword>
<keyword evidence="7" id="KW-1185">Reference proteome</keyword>
<evidence type="ECO:0000259" key="5">
    <source>
        <dbReference type="PROSITE" id="PS51109"/>
    </source>
</evidence>
<dbReference type="InterPro" id="IPR010618">
    <property type="entry name" value="RPF"/>
</dbReference>